<feature type="transmembrane region" description="Helical" evidence="1">
    <location>
        <begin position="36"/>
        <end position="58"/>
    </location>
</feature>
<keyword evidence="1" id="KW-0472">Membrane</keyword>
<dbReference type="Proteomes" id="UP000221468">
    <property type="component" value="Segment"/>
</dbReference>
<keyword evidence="3" id="KW-1185">Reference proteome</keyword>
<organism evidence="2 3">
    <name type="scientific">Proteus phage VB_PmiS-Isfahan</name>
    <dbReference type="NCBI Taxonomy" id="1969841"/>
    <lineage>
        <taxon>Viruses</taxon>
        <taxon>Duplodnaviria</taxon>
        <taxon>Heunggongvirae</taxon>
        <taxon>Uroviricota</taxon>
        <taxon>Caudoviricetes</taxon>
        <taxon>Gorganvirus</taxon>
        <taxon>Gorganvirus isfahan</taxon>
    </lineage>
</organism>
<accession>A0A1U9ZA81</accession>
<proteinExistence type="predicted"/>
<evidence type="ECO:0000313" key="2">
    <source>
        <dbReference type="EMBL" id="AQZ54605.1"/>
    </source>
</evidence>
<dbReference type="EMBL" id="KY742649">
    <property type="protein sequence ID" value="AQZ54605.1"/>
    <property type="molecule type" value="Genomic_DNA"/>
</dbReference>
<reference evidence="2 3" key="1">
    <citation type="journal article" date="2019" name="Genomics">
        <title>Genomic analyses of a novel bacteriophage (VB_PmiS-Isfahan) within Siphoviridae family infecting Proteus mirabilis.</title>
        <authorList>
            <person name="Yazdi M."/>
            <person name="Bouzari M."/>
            <person name="Ghaemi E.A."/>
        </authorList>
    </citation>
    <scope>NUCLEOTIDE SEQUENCE [LARGE SCALE GENOMIC DNA]</scope>
</reference>
<dbReference type="KEGG" id="vg:40076415"/>
<protein>
    <submittedName>
        <fullName evidence="2">Uncharacterized protein</fullName>
    </submittedName>
</protein>
<evidence type="ECO:0000256" key="1">
    <source>
        <dbReference type="SAM" id="Phobius"/>
    </source>
</evidence>
<sequence length="59" mass="6275">MGNINTIIAIIGGLISLFNGIFQISFGIANKDVKSMLTGSFFTTCGIGFSCYGIYLLMS</sequence>
<keyword evidence="1" id="KW-0812">Transmembrane</keyword>
<evidence type="ECO:0000313" key="3">
    <source>
        <dbReference type="Proteomes" id="UP000221468"/>
    </source>
</evidence>
<feature type="transmembrane region" description="Helical" evidence="1">
    <location>
        <begin position="6"/>
        <end position="29"/>
    </location>
</feature>
<keyword evidence="1" id="KW-1133">Transmembrane helix</keyword>
<name>A0A1U9ZA81_9CAUD</name>
<dbReference type="GeneID" id="40076415"/>
<dbReference type="RefSeq" id="YP_009600609.1">
    <property type="nucleotide sequence ID" value="NC_041925.1"/>
</dbReference>